<accession>A0A9D0Z0M9</accession>
<evidence type="ECO:0000313" key="3">
    <source>
        <dbReference type="EMBL" id="HIQ66989.1"/>
    </source>
</evidence>
<dbReference type="NCBIfam" id="TIGR01733">
    <property type="entry name" value="AA-adenyl-dom"/>
    <property type="match status" value="1"/>
</dbReference>
<evidence type="ECO:0000259" key="2">
    <source>
        <dbReference type="Pfam" id="PF13193"/>
    </source>
</evidence>
<dbReference type="GO" id="GO:0043041">
    <property type="term" value="P:amino acid activation for nonribosomal peptide biosynthetic process"/>
    <property type="evidence" value="ECO:0007669"/>
    <property type="project" value="TreeGrafter"/>
</dbReference>
<dbReference type="AlphaFoldDB" id="A0A9D0Z0M9"/>
<reference evidence="3" key="1">
    <citation type="submission" date="2020-10" db="EMBL/GenBank/DDBJ databases">
        <authorList>
            <person name="Gilroy R."/>
        </authorList>
    </citation>
    <scope>NUCLEOTIDE SEQUENCE</scope>
    <source>
        <strain evidence="3">13361</strain>
    </source>
</reference>
<dbReference type="Pfam" id="PF00501">
    <property type="entry name" value="AMP-binding"/>
    <property type="match status" value="1"/>
</dbReference>
<dbReference type="GO" id="GO:0044550">
    <property type="term" value="P:secondary metabolite biosynthetic process"/>
    <property type="evidence" value="ECO:0007669"/>
    <property type="project" value="TreeGrafter"/>
</dbReference>
<dbReference type="Gene3D" id="3.40.50.12780">
    <property type="entry name" value="N-terminal domain of ligase-like"/>
    <property type="match status" value="1"/>
</dbReference>
<feature type="domain" description="AMP-binding enzyme C-terminal" evidence="2">
    <location>
        <begin position="422"/>
        <end position="490"/>
    </location>
</feature>
<dbReference type="GO" id="GO:0031177">
    <property type="term" value="F:phosphopantetheine binding"/>
    <property type="evidence" value="ECO:0007669"/>
    <property type="project" value="TreeGrafter"/>
</dbReference>
<organism evidence="3 4">
    <name type="scientific">Candidatus Faecousia excrementigallinarum</name>
    <dbReference type="NCBI Taxonomy" id="2840806"/>
    <lineage>
        <taxon>Bacteria</taxon>
        <taxon>Bacillati</taxon>
        <taxon>Bacillota</taxon>
        <taxon>Clostridia</taxon>
        <taxon>Eubacteriales</taxon>
        <taxon>Oscillospiraceae</taxon>
        <taxon>Faecousia</taxon>
    </lineage>
</organism>
<dbReference type="InterPro" id="IPR042099">
    <property type="entry name" value="ANL_N_sf"/>
</dbReference>
<dbReference type="Proteomes" id="UP000886796">
    <property type="component" value="Unassembled WGS sequence"/>
</dbReference>
<gene>
    <name evidence="3" type="ORF">IAB74_00560</name>
</gene>
<dbReference type="PANTHER" id="PTHR45527:SF1">
    <property type="entry name" value="FATTY ACID SYNTHASE"/>
    <property type="match status" value="1"/>
</dbReference>
<feature type="domain" description="AMP-dependent synthetase/ligase" evidence="1">
    <location>
        <begin position="8"/>
        <end position="363"/>
    </location>
</feature>
<dbReference type="EMBL" id="DVFK01000009">
    <property type="protein sequence ID" value="HIQ66989.1"/>
    <property type="molecule type" value="Genomic_DNA"/>
</dbReference>
<name>A0A9D0Z0M9_9FIRM</name>
<dbReference type="InterPro" id="IPR000873">
    <property type="entry name" value="AMP-dep_synth/lig_dom"/>
</dbReference>
<dbReference type="PANTHER" id="PTHR45527">
    <property type="entry name" value="NONRIBOSOMAL PEPTIDE SYNTHETASE"/>
    <property type="match status" value="1"/>
</dbReference>
<dbReference type="InterPro" id="IPR025110">
    <property type="entry name" value="AMP-bd_C"/>
</dbReference>
<dbReference type="SUPFAM" id="SSF56801">
    <property type="entry name" value="Acetyl-CoA synthetase-like"/>
    <property type="match status" value="1"/>
</dbReference>
<reference evidence="3" key="2">
    <citation type="journal article" date="2021" name="PeerJ">
        <title>Extensive microbial diversity within the chicken gut microbiome revealed by metagenomics and culture.</title>
        <authorList>
            <person name="Gilroy R."/>
            <person name="Ravi A."/>
            <person name="Getino M."/>
            <person name="Pursley I."/>
            <person name="Horton D.L."/>
            <person name="Alikhan N.F."/>
            <person name="Baker D."/>
            <person name="Gharbi K."/>
            <person name="Hall N."/>
            <person name="Watson M."/>
            <person name="Adriaenssens E.M."/>
            <person name="Foster-Nyarko E."/>
            <person name="Jarju S."/>
            <person name="Secka A."/>
            <person name="Antonio M."/>
            <person name="Oren A."/>
            <person name="Chaudhuri R.R."/>
            <person name="La Ragione R."/>
            <person name="Hildebrand F."/>
            <person name="Pallen M.J."/>
        </authorList>
    </citation>
    <scope>NUCLEOTIDE SEQUENCE</scope>
    <source>
        <strain evidence="3">13361</strain>
    </source>
</reference>
<dbReference type="Gene3D" id="3.30.300.30">
    <property type="match status" value="1"/>
</dbReference>
<comment type="caution">
    <text evidence="3">The sequence shown here is derived from an EMBL/GenBank/DDBJ whole genome shotgun (WGS) entry which is preliminary data.</text>
</comment>
<dbReference type="Pfam" id="PF13193">
    <property type="entry name" value="AMP-binding_C"/>
    <property type="match status" value="1"/>
</dbReference>
<evidence type="ECO:0000313" key="4">
    <source>
        <dbReference type="Proteomes" id="UP000886796"/>
    </source>
</evidence>
<dbReference type="InterPro" id="IPR045851">
    <property type="entry name" value="AMP-bd_C_sf"/>
</dbReference>
<dbReference type="GO" id="GO:0005737">
    <property type="term" value="C:cytoplasm"/>
    <property type="evidence" value="ECO:0007669"/>
    <property type="project" value="TreeGrafter"/>
</dbReference>
<sequence length="503" mass="56392">MKNVLEYLEKSAENFPHKVAAEDGAACVSFRELETACRRVGSSLAGRIAMGDPVGVFLEKGVRMLTAFWGTVYAGGFYVPLNPELPAARLEQIQSVLNAKFILTDEKHKETALTLFPSAAVLTVEALKETAIKPEELSFIRSRMIDSDPLYAIFTSGSTGVPKGVVISHRAVLDFIGTFTETFGIGETDIIGNQAPFDFDVSVKDIYSAVKTGATLSIIPKSLFSRPTELLDWLCDHHITTMIWAVSALCLISTFHGLDYRQPDTVRQILFSGEVMPAKHLRTWQEHLPETRFVNLYGPTEITCNCTYHILDPNRDYQQGLPIGRPFANRQVFLLNGEDQQVTAPGGVGEICVRGTSLALGYYRAPEQTEKAFRQNPLNSSYPERIYRTGDLGRYGEDGELYFCGRKDFQIKHMGHRIELEEIERAVSGLSGVDRCCCVFEEERQKLHGFYTGTLDKKELHKKLRQLLPVYMVPGALHNLSEFPLTKNGKVDRRKLLEGRNQK</sequence>
<dbReference type="CDD" id="cd05930">
    <property type="entry name" value="A_NRPS"/>
    <property type="match status" value="1"/>
</dbReference>
<proteinExistence type="predicted"/>
<evidence type="ECO:0000259" key="1">
    <source>
        <dbReference type="Pfam" id="PF00501"/>
    </source>
</evidence>
<protein>
    <submittedName>
        <fullName evidence="3">Amino acid adenylation domain-containing protein</fullName>
    </submittedName>
</protein>
<dbReference type="InterPro" id="IPR010071">
    <property type="entry name" value="AA_adenyl_dom"/>
</dbReference>